<evidence type="ECO:0000256" key="2">
    <source>
        <dbReference type="ARBA" id="ARBA00008105"/>
    </source>
</evidence>
<evidence type="ECO:0000256" key="6">
    <source>
        <dbReference type="SAM" id="Coils"/>
    </source>
</evidence>
<comment type="caution">
    <text evidence="8">The sequence shown here is derived from an EMBL/GenBank/DDBJ whole genome shotgun (WGS) entry which is preliminary data.</text>
</comment>
<dbReference type="Proteomes" id="UP001497525">
    <property type="component" value="Unassembled WGS sequence"/>
</dbReference>
<dbReference type="AlphaFoldDB" id="A0AAV2TBP7"/>
<feature type="coiled-coil region" evidence="6">
    <location>
        <begin position="176"/>
        <end position="203"/>
    </location>
</feature>
<dbReference type="InterPro" id="IPR007144">
    <property type="entry name" value="SSU_processome_Utp11"/>
</dbReference>
<evidence type="ECO:0000313" key="9">
    <source>
        <dbReference type="Proteomes" id="UP001497525"/>
    </source>
</evidence>
<feature type="region of interest" description="Disordered" evidence="7">
    <location>
        <begin position="1"/>
        <end position="28"/>
    </location>
</feature>
<keyword evidence="3 5" id="KW-0698">rRNA processing</keyword>
<proteinExistence type="inferred from homology"/>
<gene>
    <name evidence="8" type="ORF">CDAUBV1_LOCUS8760</name>
</gene>
<protein>
    <recommendedName>
        <fullName evidence="5">U3 small nucleolar RNA-associated protein 11</fullName>
        <shortName evidence="5">U3 snoRNA-associated protein 11</shortName>
    </recommendedName>
</protein>
<dbReference type="PIRSF" id="PIRSF015952">
    <property type="entry name" value="U3snoRNP11"/>
    <property type="match status" value="1"/>
</dbReference>
<evidence type="ECO:0000256" key="5">
    <source>
        <dbReference type="PIRNR" id="PIRNR015952"/>
    </source>
</evidence>
<comment type="subunit">
    <text evidence="5">Component of the ribosomal small subunit (SSU) processome.</text>
</comment>
<comment type="similarity">
    <text evidence="2 5">Belongs to the UTP11 family.</text>
</comment>
<comment type="subcellular location">
    <subcellularLocation>
        <location evidence="1 5">Nucleus</location>
        <location evidence="1 5">Nucleolus</location>
    </subcellularLocation>
</comment>
<dbReference type="GO" id="GO:0006364">
    <property type="term" value="P:rRNA processing"/>
    <property type="evidence" value="ECO:0007669"/>
    <property type="project" value="UniProtKB-UniRule"/>
</dbReference>
<evidence type="ECO:0000256" key="7">
    <source>
        <dbReference type="SAM" id="MobiDB-lite"/>
    </source>
</evidence>
<organism evidence="8 9">
    <name type="scientific">Calicophoron daubneyi</name>
    <name type="common">Rumen fluke</name>
    <name type="synonym">Paramphistomum daubneyi</name>
    <dbReference type="NCBI Taxonomy" id="300641"/>
    <lineage>
        <taxon>Eukaryota</taxon>
        <taxon>Metazoa</taxon>
        <taxon>Spiralia</taxon>
        <taxon>Lophotrochozoa</taxon>
        <taxon>Platyhelminthes</taxon>
        <taxon>Trematoda</taxon>
        <taxon>Digenea</taxon>
        <taxon>Plagiorchiida</taxon>
        <taxon>Pronocephalata</taxon>
        <taxon>Paramphistomoidea</taxon>
        <taxon>Paramphistomidae</taxon>
        <taxon>Calicophoron</taxon>
    </lineage>
</organism>
<dbReference type="Pfam" id="PF03998">
    <property type="entry name" value="Utp11"/>
    <property type="match status" value="1"/>
</dbReference>
<dbReference type="GO" id="GO:0032040">
    <property type="term" value="C:small-subunit processome"/>
    <property type="evidence" value="ECO:0007669"/>
    <property type="project" value="UniProtKB-UniRule"/>
</dbReference>
<keyword evidence="6" id="KW-0175">Coiled coil</keyword>
<sequence length="239" mass="28163">MPFASFKNIQKRYARTHKERSQPEHRQRLGLLPKKKDFVLRARDKEKKQEKIKDLRRKALTKNEDEFYFNMCNSTFDVEKGHIPLNCAVTHSEEEVRSLLSLSVIQLRHELQKEVSKIRKLESSVNLIHGEFSRKSAKGPQKHVYFADTKAEAEEIYATARPCLDNQAEPLEIDILEDRQAAYSELEQRLRRAEVINLMLKKREAKQKLTRNIGRKYKVVAKETKNAAPVYQFDQVRYH</sequence>
<dbReference type="EMBL" id="CAXLJL010000223">
    <property type="protein sequence ID" value="CAL5134798.1"/>
    <property type="molecule type" value="Genomic_DNA"/>
</dbReference>
<evidence type="ECO:0000256" key="1">
    <source>
        <dbReference type="ARBA" id="ARBA00004604"/>
    </source>
</evidence>
<keyword evidence="4 5" id="KW-0539">Nucleus</keyword>
<comment type="function">
    <text evidence="5">Involved in nucleolar processing of pre-18S ribosomal RNA.</text>
</comment>
<dbReference type="PANTHER" id="PTHR12838">
    <property type="entry name" value="U3 SMALL NUCLEOLAR RNA-ASSOCIATED PROTEIN 11"/>
    <property type="match status" value="1"/>
</dbReference>
<feature type="compositionally biased region" description="Basic residues" evidence="7">
    <location>
        <begin position="9"/>
        <end position="18"/>
    </location>
</feature>
<evidence type="ECO:0000256" key="4">
    <source>
        <dbReference type="ARBA" id="ARBA00023242"/>
    </source>
</evidence>
<reference evidence="8" key="1">
    <citation type="submission" date="2024-06" db="EMBL/GenBank/DDBJ databases">
        <authorList>
            <person name="Liu X."/>
            <person name="Lenzi L."/>
            <person name="Haldenby T S."/>
            <person name="Uol C."/>
        </authorList>
    </citation>
    <scope>NUCLEOTIDE SEQUENCE</scope>
</reference>
<dbReference type="PANTHER" id="PTHR12838:SF0">
    <property type="entry name" value="U3 SMALL NUCLEOLAR RNA-ASSOCIATED PROTEIN 11-RELATED"/>
    <property type="match status" value="1"/>
</dbReference>
<evidence type="ECO:0000313" key="8">
    <source>
        <dbReference type="EMBL" id="CAL5134798.1"/>
    </source>
</evidence>
<accession>A0AAV2TBP7</accession>
<name>A0AAV2TBP7_CALDB</name>
<evidence type="ECO:0000256" key="3">
    <source>
        <dbReference type="ARBA" id="ARBA00022552"/>
    </source>
</evidence>